<reference evidence="7" key="1">
    <citation type="journal article" date="2021" name="Nat. Commun.">
        <title>Genetic determinants of endophytism in the Arabidopsis root mycobiome.</title>
        <authorList>
            <person name="Mesny F."/>
            <person name="Miyauchi S."/>
            <person name="Thiergart T."/>
            <person name="Pickel B."/>
            <person name="Atanasova L."/>
            <person name="Karlsson M."/>
            <person name="Huettel B."/>
            <person name="Barry K.W."/>
            <person name="Haridas S."/>
            <person name="Chen C."/>
            <person name="Bauer D."/>
            <person name="Andreopoulos W."/>
            <person name="Pangilinan J."/>
            <person name="LaButti K."/>
            <person name="Riley R."/>
            <person name="Lipzen A."/>
            <person name="Clum A."/>
            <person name="Drula E."/>
            <person name="Henrissat B."/>
            <person name="Kohler A."/>
            <person name="Grigoriev I.V."/>
            <person name="Martin F.M."/>
            <person name="Hacquard S."/>
        </authorList>
    </citation>
    <scope>NUCLEOTIDE SEQUENCE</scope>
    <source>
        <strain evidence="7">MPI-CAGE-AT-0021</strain>
    </source>
</reference>
<dbReference type="InterPro" id="IPR001128">
    <property type="entry name" value="Cyt_P450"/>
</dbReference>
<dbReference type="SUPFAM" id="SSF48264">
    <property type="entry name" value="Cytochrome P450"/>
    <property type="match status" value="1"/>
</dbReference>
<dbReference type="Proteomes" id="UP000717696">
    <property type="component" value="Unassembled WGS sequence"/>
</dbReference>
<evidence type="ECO:0000256" key="1">
    <source>
        <dbReference type="ARBA" id="ARBA00001971"/>
    </source>
</evidence>
<evidence type="ECO:0000256" key="4">
    <source>
        <dbReference type="ARBA" id="ARBA00022723"/>
    </source>
</evidence>
<feature type="binding site" description="axial binding residue" evidence="6">
    <location>
        <position position="312"/>
    </location>
    <ligand>
        <name>heme</name>
        <dbReference type="ChEBI" id="CHEBI:30413"/>
    </ligand>
    <ligandPart>
        <name>Fe</name>
        <dbReference type="ChEBI" id="CHEBI:18248"/>
    </ligandPart>
</feature>
<dbReference type="GO" id="GO:0016705">
    <property type="term" value="F:oxidoreductase activity, acting on paired donors, with incorporation or reduction of molecular oxygen"/>
    <property type="evidence" value="ECO:0007669"/>
    <property type="project" value="InterPro"/>
</dbReference>
<evidence type="ECO:0000313" key="7">
    <source>
        <dbReference type="EMBL" id="KAH7142828.1"/>
    </source>
</evidence>
<keyword evidence="8" id="KW-1185">Reference proteome</keyword>
<dbReference type="Pfam" id="PF00067">
    <property type="entry name" value="p450"/>
    <property type="match status" value="1"/>
</dbReference>
<comment type="caution">
    <text evidence="7">The sequence shown here is derived from an EMBL/GenBank/DDBJ whole genome shotgun (WGS) entry which is preliminary data.</text>
</comment>
<evidence type="ECO:0000256" key="6">
    <source>
        <dbReference type="PIRSR" id="PIRSR602401-1"/>
    </source>
</evidence>
<dbReference type="InterPro" id="IPR002401">
    <property type="entry name" value="Cyt_P450_E_grp-I"/>
</dbReference>
<dbReference type="OrthoDB" id="3934656at2759"/>
<evidence type="ECO:0000256" key="3">
    <source>
        <dbReference type="ARBA" id="ARBA00022617"/>
    </source>
</evidence>
<dbReference type="GO" id="GO:0005506">
    <property type="term" value="F:iron ion binding"/>
    <property type="evidence" value="ECO:0007669"/>
    <property type="project" value="InterPro"/>
</dbReference>
<proteinExistence type="inferred from homology"/>
<keyword evidence="3 6" id="KW-0349">Heme</keyword>
<dbReference type="PANTHER" id="PTHR24305:SF232">
    <property type="entry name" value="P450, PUTATIVE (EUROFUNG)-RELATED"/>
    <property type="match status" value="1"/>
</dbReference>
<dbReference type="GO" id="GO:0004497">
    <property type="term" value="F:monooxygenase activity"/>
    <property type="evidence" value="ECO:0007669"/>
    <property type="project" value="InterPro"/>
</dbReference>
<evidence type="ECO:0000313" key="8">
    <source>
        <dbReference type="Proteomes" id="UP000717696"/>
    </source>
</evidence>
<gene>
    <name evidence="7" type="ORF">B0J13DRAFT_585525</name>
</gene>
<dbReference type="EMBL" id="JAGMUU010000011">
    <property type="protein sequence ID" value="KAH7142828.1"/>
    <property type="molecule type" value="Genomic_DNA"/>
</dbReference>
<dbReference type="InterPro" id="IPR036396">
    <property type="entry name" value="Cyt_P450_sf"/>
</dbReference>
<organism evidence="7 8">
    <name type="scientific">Dactylonectria estremocensis</name>
    <dbReference type="NCBI Taxonomy" id="1079267"/>
    <lineage>
        <taxon>Eukaryota</taxon>
        <taxon>Fungi</taxon>
        <taxon>Dikarya</taxon>
        <taxon>Ascomycota</taxon>
        <taxon>Pezizomycotina</taxon>
        <taxon>Sordariomycetes</taxon>
        <taxon>Hypocreomycetidae</taxon>
        <taxon>Hypocreales</taxon>
        <taxon>Nectriaceae</taxon>
        <taxon>Dactylonectria</taxon>
    </lineage>
</organism>
<comment type="cofactor">
    <cofactor evidence="1 6">
        <name>heme</name>
        <dbReference type="ChEBI" id="CHEBI:30413"/>
    </cofactor>
</comment>
<keyword evidence="5 6" id="KW-0408">Iron</keyword>
<dbReference type="GO" id="GO:0020037">
    <property type="term" value="F:heme binding"/>
    <property type="evidence" value="ECO:0007669"/>
    <property type="project" value="InterPro"/>
</dbReference>
<dbReference type="PRINTS" id="PR00463">
    <property type="entry name" value="EP450I"/>
</dbReference>
<protein>
    <submittedName>
        <fullName evidence="7">Cytochrome P450</fullName>
    </submittedName>
</protein>
<keyword evidence="4 6" id="KW-0479">Metal-binding</keyword>
<name>A0A9P9J650_9HYPO</name>
<evidence type="ECO:0000256" key="5">
    <source>
        <dbReference type="ARBA" id="ARBA00023004"/>
    </source>
</evidence>
<dbReference type="Gene3D" id="1.10.630.10">
    <property type="entry name" value="Cytochrome P450"/>
    <property type="match status" value="1"/>
</dbReference>
<dbReference type="InterPro" id="IPR050121">
    <property type="entry name" value="Cytochrome_P450_monoxygenase"/>
</dbReference>
<comment type="similarity">
    <text evidence="2">Belongs to the cytochrome P450 family.</text>
</comment>
<evidence type="ECO:0000256" key="2">
    <source>
        <dbReference type="ARBA" id="ARBA00010617"/>
    </source>
</evidence>
<sequence>MTISFFAAKDTRVHRHLRSCLGEFADRGEVVPMDKWANYFTFDAVGKLAMGGNIGFLEQGKDVDSIIRLIHDGFYLMANMGNVSFQMLWFNNPLAKWAVRTFGGERLNAFDIFLEWLDKRVGERMTHGLKDEQRRDMFQHYSEVKDPQGLPVKKGNAMIEGVNILGAGANTTTIGILAILGSLLTDPQAKQKLQKEVDRVYQDLGLDQQHRQITFKDAERLPYLSAVIWESTRLHSSTQYQLPRYVPAGGVQIGTYYMPPGSVCGISPRSMNRSQDIFGPDADAFRPERWISQGPGYEERIKRQTNLLTTDCVGKNLATLEMYKYIAQFFRHFDAEVANPERPWNTKSQWFAFQWEFSINIIRRSH</sequence>
<accession>A0A9P9J650</accession>
<dbReference type="AlphaFoldDB" id="A0A9P9J650"/>
<dbReference type="PANTHER" id="PTHR24305">
    <property type="entry name" value="CYTOCHROME P450"/>
    <property type="match status" value="1"/>
</dbReference>